<proteinExistence type="predicted"/>
<evidence type="ECO:0000313" key="1">
    <source>
        <dbReference type="EMBL" id="KAJ8623411.1"/>
    </source>
</evidence>
<comment type="caution">
    <text evidence="1">The sequence shown here is derived from an EMBL/GenBank/DDBJ whole genome shotgun (WGS) entry which is preliminary data.</text>
</comment>
<dbReference type="Proteomes" id="UP001234297">
    <property type="component" value="Chromosome 10"/>
</dbReference>
<name>A0ACC2KQE2_PERAE</name>
<evidence type="ECO:0000313" key="2">
    <source>
        <dbReference type="Proteomes" id="UP001234297"/>
    </source>
</evidence>
<keyword evidence="2" id="KW-1185">Reference proteome</keyword>
<protein>
    <submittedName>
        <fullName evidence="1">Uncharacterized protein</fullName>
    </submittedName>
</protein>
<dbReference type="EMBL" id="CM056818">
    <property type="protein sequence ID" value="KAJ8623411.1"/>
    <property type="molecule type" value="Genomic_DNA"/>
</dbReference>
<gene>
    <name evidence="1" type="ORF">MRB53_031940</name>
</gene>
<organism evidence="1 2">
    <name type="scientific">Persea americana</name>
    <name type="common">Avocado</name>
    <dbReference type="NCBI Taxonomy" id="3435"/>
    <lineage>
        <taxon>Eukaryota</taxon>
        <taxon>Viridiplantae</taxon>
        <taxon>Streptophyta</taxon>
        <taxon>Embryophyta</taxon>
        <taxon>Tracheophyta</taxon>
        <taxon>Spermatophyta</taxon>
        <taxon>Magnoliopsida</taxon>
        <taxon>Magnoliidae</taxon>
        <taxon>Laurales</taxon>
        <taxon>Lauraceae</taxon>
        <taxon>Persea</taxon>
    </lineage>
</organism>
<accession>A0ACC2KQE2</accession>
<reference evidence="1 2" key="1">
    <citation type="journal article" date="2022" name="Hortic Res">
        <title>A haplotype resolved chromosomal level avocado genome allows analysis of novel avocado genes.</title>
        <authorList>
            <person name="Nath O."/>
            <person name="Fletcher S.J."/>
            <person name="Hayward A."/>
            <person name="Shaw L.M."/>
            <person name="Masouleh A.K."/>
            <person name="Furtado A."/>
            <person name="Henry R.J."/>
            <person name="Mitter N."/>
        </authorList>
    </citation>
    <scope>NUCLEOTIDE SEQUENCE [LARGE SCALE GENOMIC DNA]</scope>
    <source>
        <strain evidence="2">cv. Hass</strain>
    </source>
</reference>
<sequence length="305" mass="34066">MCSEGAPIARTITVNRRGGADFTKIQDAINSVPANNKEWVHIVVKEGNYWERVVVDRSFIYLQGQGRFNTFVENSNASMTDKSTTFDIKADNFVAKNIAFKNNHNYAIVPNANVIRQAVAARVRADKVAFYNCSFISVQDTLWDDSGRHLYQSCYIKGSVDYIFGAGQSHFENCILEQNGNRIQYQTGFITAQGRENWNDTNGFVFKNCATSGSGKVFLGRAWRPYARVLFYNTYLSENVAPQGWVAWYGAPNVNNLVFAESGCHGPGSNKAGRVLWEKTLSAEELNKLTSSSFIDAEGWAAQQP</sequence>